<accession>A0ABW5MUY1</accession>
<evidence type="ECO:0000256" key="3">
    <source>
        <dbReference type="ARBA" id="ARBA00023237"/>
    </source>
</evidence>
<evidence type="ECO:0000256" key="4">
    <source>
        <dbReference type="PROSITE-ProRule" id="PRU00473"/>
    </source>
</evidence>
<organism evidence="6 7">
    <name type="scientific">Croceitalea marina</name>
    <dbReference type="NCBI Taxonomy" id="1775166"/>
    <lineage>
        <taxon>Bacteria</taxon>
        <taxon>Pseudomonadati</taxon>
        <taxon>Bacteroidota</taxon>
        <taxon>Flavobacteriia</taxon>
        <taxon>Flavobacteriales</taxon>
        <taxon>Flavobacteriaceae</taxon>
        <taxon>Croceitalea</taxon>
    </lineage>
</organism>
<dbReference type="RefSeq" id="WP_377765586.1">
    <property type="nucleotide sequence ID" value="NZ_JBHULB010000006.1"/>
</dbReference>
<dbReference type="CDD" id="cd07185">
    <property type="entry name" value="OmpA_C-like"/>
    <property type="match status" value="1"/>
</dbReference>
<evidence type="ECO:0000313" key="6">
    <source>
        <dbReference type="EMBL" id="MFD2585983.1"/>
    </source>
</evidence>
<sequence length="363" mass="42155">MAPDKRIILILLSVFLCKVIRSQNLVLNGSFESYLECPKKKGTLEDSCKNIKAPTKGSTDYFHECGLNGLGIPKNFNGEQFAYEGDAYAGLYLYSPNNYREYIQFELGESLKKGKTYKASIRLCIAENSVLAVQNVSVLFTQQELDLNINENLSPKRLNHFKVKKFSYQNLEIKESIFNYEKWGLLEVEFEAKGYEKYMIFGNFKNDKDSRTVRLDLQKSTLRPISYYYIDDVSVQLEEKQEYAMNTPFVLNKLQFKFDSFELTDKAKEDVLNVFYYLRKNPNVQLHISGHTDSVGSDFYNQYLSSRRARAVALFLQERGIASDRINWEGKGDKSPLYKNDTEKARDANRRVEFVITEFEDKN</sequence>
<dbReference type="InterPro" id="IPR036737">
    <property type="entry name" value="OmpA-like_sf"/>
</dbReference>
<dbReference type="PRINTS" id="PR01021">
    <property type="entry name" value="OMPADOMAIN"/>
</dbReference>
<name>A0ABW5MUY1_9FLAO</name>
<evidence type="ECO:0000256" key="2">
    <source>
        <dbReference type="ARBA" id="ARBA00023136"/>
    </source>
</evidence>
<dbReference type="SUPFAM" id="SSF103088">
    <property type="entry name" value="OmpA-like"/>
    <property type="match status" value="1"/>
</dbReference>
<proteinExistence type="predicted"/>
<gene>
    <name evidence="6" type="ORF">ACFSQJ_03525</name>
</gene>
<dbReference type="PROSITE" id="PS51123">
    <property type="entry name" value="OMPA_2"/>
    <property type="match status" value="1"/>
</dbReference>
<evidence type="ECO:0000256" key="1">
    <source>
        <dbReference type="ARBA" id="ARBA00004442"/>
    </source>
</evidence>
<dbReference type="EMBL" id="JBHULB010000006">
    <property type="protein sequence ID" value="MFD2585983.1"/>
    <property type="molecule type" value="Genomic_DNA"/>
</dbReference>
<keyword evidence="7" id="KW-1185">Reference proteome</keyword>
<keyword evidence="3" id="KW-0998">Cell outer membrane</keyword>
<feature type="domain" description="OmpA-like" evidence="5">
    <location>
        <begin position="243"/>
        <end position="360"/>
    </location>
</feature>
<evidence type="ECO:0000259" key="5">
    <source>
        <dbReference type="PROSITE" id="PS51123"/>
    </source>
</evidence>
<dbReference type="PANTHER" id="PTHR30329">
    <property type="entry name" value="STATOR ELEMENT OF FLAGELLAR MOTOR COMPLEX"/>
    <property type="match status" value="1"/>
</dbReference>
<reference evidence="7" key="1">
    <citation type="journal article" date="2019" name="Int. J. Syst. Evol. Microbiol.">
        <title>The Global Catalogue of Microorganisms (GCM) 10K type strain sequencing project: providing services to taxonomists for standard genome sequencing and annotation.</title>
        <authorList>
            <consortium name="The Broad Institute Genomics Platform"/>
            <consortium name="The Broad Institute Genome Sequencing Center for Infectious Disease"/>
            <person name="Wu L."/>
            <person name="Ma J."/>
        </authorList>
    </citation>
    <scope>NUCLEOTIDE SEQUENCE [LARGE SCALE GENOMIC DNA]</scope>
    <source>
        <strain evidence="7">KCTC 52368</strain>
    </source>
</reference>
<dbReference type="Gene3D" id="3.30.1330.60">
    <property type="entry name" value="OmpA-like domain"/>
    <property type="match status" value="1"/>
</dbReference>
<comment type="caution">
    <text evidence="6">The sequence shown here is derived from an EMBL/GenBank/DDBJ whole genome shotgun (WGS) entry which is preliminary data.</text>
</comment>
<dbReference type="InterPro" id="IPR050330">
    <property type="entry name" value="Bact_OuterMem_StrucFunc"/>
</dbReference>
<evidence type="ECO:0000313" key="7">
    <source>
        <dbReference type="Proteomes" id="UP001597526"/>
    </source>
</evidence>
<dbReference type="Proteomes" id="UP001597526">
    <property type="component" value="Unassembled WGS sequence"/>
</dbReference>
<comment type="subcellular location">
    <subcellularLocation>
        <location evidence="1">Cell outer membrane</location>
    </subcellularLocation>
</comment>
<dbReference type="Pfam" id="PF00691">
    <property type="entry name" value="OmpA"/>
    <property type="match status" value="1"/>
</dbReference>
<keyword evidence="2 4" id="KW-0472">Membrane</keyword>
<dbReference type="InterPro" id="IPR006665">
    <property type="entry name" value="OmpA-like"/>
</dbReference>
<protein>
    <submittedName>
        <fullName evidence="6">OmpA family protein</fullName>
    </submittedName>
</protein>
<dbReference type="PANTHER" id="PTHR30329:SF21">
    <property type="entry name" value="LIPOPROTEIN YIAD-RELATED"/>
    <property type="match status" value="1"/>
</dbReference>
<dbReference type="InterPro" id="IPR006664">
    <property type="entry name" value="OMP_bac"/>
</dbReference>